<reference evidence="2" key="1">
    <citation type="journal article" date="2023" name="G3 (Bethesda)">
        <title>Genome assembly and association tests identify interacting loci associated with vigor, precocity, and sex in interspecific pistachio rootstocks.</title>
        <authorList>
            <person name="Palmer W."/>
            <person name="Jacygrad E."/>
            <person name="Sagayaradj S."/>
            <person name="Cavanaugh K."/>
            <person name="Han R."/>
            <person name="Bertier L."/>
            <person name="Beede B."/>
            <person name="Kafkas S."/>
            <person name="Golino D."/>
            <person name="Preece J."/>
            <person name="Michelmore R."/>
        </authorList>
    </citation>
    <scope>NUCLEOTIDE SEQUENCE [LARGE SCALE GENOMIC DNA]</scope>
</reference>
<proteinExistence type="predicted"/>
<accession>A0ACC1BNY9</accession>
<organism evidence="1 2">
    <name type="scientific">Pistacia atlantica</name>
    <dbReference type="NCBI Taxonomy" id="434234"/>
    <lineage>
        <taxon>Eukaryota</taxon>
        <taxon>Viridiplantae</taxon>
        <taxon>Streptophyta</taxon>
        <taxon>Embryophyta</taxon>
        <taxon>Tracheophyta</taxon>
        <taxon>Spermatophyta</taxon>
        <taxon>Magnoliopsida</taxon>
        <taxon>eudicotyledons</taxon>
        <taxon>Gunneridae</taxon>
        <taxon>Pentapetalae</taxon>
        <taxon>rosids</taxon>
        <taxon>malvids</taxon>
        <taxon>Sapindales</taxon>
        <taxon>Anacardiaceae</taxon>
        <taxon>Pistacia</taxon>
    </lineage>
</organism>
<dbReference type="EMBL" id="CM047899">
    <property type="protein sequence ID" value="KAJ0100806.1"/>
    <property type="molecule type" value="Genomic_DNA"/>
</dbReference>
<comment type="caution">
    <text evidence="1">The sequence shown here is derived from an EMBL/GenBank/DDBJ whole genome shotgun (WGS) entry which is preliminary data.</text>
</comment>
<keyword evidence="2" id="KW-1185">Reference proteome</keyword>
<evidence type="ECO:0000313" key="1">
    <source>
        <dbReference type="EMBL" id="KAJ0100806.1"/>
    </source>
</evidence>
<protein>
    <submittedName>
        <fullName evidence="1">Uncharacterized protein</fullName>
    </submittedName>
</protein>
<evidence type="ECO:0000313" key="2">
    <source>
        <dbReference type="Proteomes" id="UP001164250"/>
    </source>
</evidence>
<gene>
    <name evidence="1" type="ORF">Patl1_06194</name>
</gene>
<dbReference type="Proteomes" id="UP001164250">
    <property type="component" value="Chromosome 3"/>
</dbReference>
<sequence length="54" mass="6360">MGKTKLPPGFRFHPTEVELIKFYLKRKVMGRKFNFDAVAEVDIYKYAPWDLPGI</sequence>
<name>A0ACC1BNY9_9ROSI</name>